<dbReference type="EMBL" id="FOTW01000017">
    <property type="protein sequence ID" value="SFM30155.1"/>
    <property type="molecule type" value="Genomic_DNA"/>
</dbReference>
<keyword evidence="1" id="KW-0812">Transmembrane</keyword>
<name>A0A1I4PS32_9BURK</name>
<feature type="transmembrane region" description="Helical" evidence="1">
    <location>
        <begin position="55"/>
        <end position="75"/>
    </location>
</feature>
<proteinExistence type="predicted"/>
<accession>A0A1I4PS32</accession>
<reference evidence="2 3" key="1">
    <citation type="submission" date="2016-10" db="EMBL/GenBank/DDBJ databases">
        <authorList>
            <person name="de Groot N.N."/>
        </authorList>
    </citation>
    <scope>NUCLEOTIDE SEQUENCE [LARGE SCALE GENOMIC DNA]</scope>
    <source>
        <strain evidence="2 3">ATCC 43154</strain>
    </source>
</reference>
<organism evidence="2 3">
    <name type="scientific">Rugamonas rubra</name>
    <dbReference type="NCBI Taxonomy" id="758825"/>
    <lineage>
        <taxon>Bacteria</taxon>
        <taxon>Pseudomonadati</taxon>
        <taxon>Pseudomonadota</taxon>
        <taxon>Betaproteobacteria</taxon>
        <taxon>Burkholderiales</taxon>
        <taxon>Oxalobacteraceae</taxon>
        <taxon>Telluria group</taxon>
        <taxon>Rugamonas</taxon>
    </lineage>
</organism>
<gene>
    <name evidence="2" type="ORF">SAMN02982985_03541</name>
</gene>
<keyword evidence="3" id="KW-1185">Reference proteome</keyword>
<protein>
    <submittedName>
        <fullName evidence="2">Uncharacterized protein</fullName>
    </submittedName>
</protein>
<feature type="transmembrane region" description="Helical" evidence="1">
    <location>
        <begin position="12"/>
        <end position="34"/>
    </location>
</feature>
<dbReference type="OrthoDB" id="9895265at2"/>
<dbReference type="RefSeq" id="WP_093389029.1">
    <property type="nucleotide sequence ID" value="NZ_FOTW01000017.1"/>
</dbReference>
<dbReference type="AlphaFoldDB" id="A0A1I4PS32"/>
<evidence type="ECO:0000313" key="2">
    <source>
        <dbReference type="EMBL" id="SFM30155.1"/>
    </source>
</evidence>
<dbReference type="Proteomes" id="UP000199470">
    <property type="component" value="Unassembled WGS sequence"/>
</dbReference>
<evidence type="ECO:0000313" key="3">
    <source>
        <dbReference type="Proteomes" id="UP000199470"/>
    </source>
</evidence>
<sequence>MRFATASILCTLVSYPTLVFMVTIFILPPLGFYFGVKAYAQGRREDRHRRTRDRLLSAFPMLFAGASFFLQLYMVNHLYQA</sequence>
<evidence type="ECO:0000256" key="1">
    <source>
        <dbReference type="SAM" id="Phobius"/>
    </source>
</evidence>
<keyword evidence="1" id="KW-0472">Membrane</keyword>
<keyword evidence="1" id="KW-1133">Transmembrane helix</keyword>